<dbReference type="Pfam" id="PF02547">
    <property type="entry name" value="Queuosine_synth"/>
    <property type="match status" value="1"/>
</dbReference>
<evidence type="ECO:0000256" key="9">
    <source>
        <dbReference type="ARBA" id="ARBA00061210"/>
    </source>
</evidence>
<dbReference type="GO" id="GO:0005737">
    <property type="term" value="C:cytoplasm"/>
    <property type="evidence" value="ECO:0007669"/>
    <property type="project" value="UniProtKB-SubCell"/>
</dbReference>
<dbReference type="EC" id="2.4.99.17" evidence="10 13"/>
<evidence type="ECO:0000256" key="10">
    <source>
        <dbReference type="ARBA" id="ARBA00066503"/>
    </source>
</evidence>
<evidence type="ECO:0000256" key="6">
    <source>
        <dbReference type="ARBA" id="ARBA00022691"/>
    </source>
</evidence>
<evidence type="ECO:0000256" key="2">
    <source>
        <dbReference type="ARBA" id="ARBA00004691"/>
    </source>
</evidence>
<comment type="caution">
    <text evidence="14">The sequence shown here is derived from an EMBL/GenBank/DDBJ whole genome shotgun (WGS) entry which is preliminary data.</text>
</comment>
<comment type="subunit">
    <text evidence="3 13">Monomer.</text>
</comment>
<proteinExistence type="inferred from homology"/>
<name>A0A368DZQ9_9PROT</name>
<dbReference type="NCBIfam" id="NF001140">
    <property type="entry name" value="PRK00147.1"/>
    <property type="match status" value="1"/>
</dbReference>
<dbReference type="GO" id="GO:0051075">
    <property type="term" value="F:S-adenosylmethionine:tRNA ribosyltransferase-isomerase activity"/>
    <property type="evidence" value="ECO:0007669"/>
    <property type="project" value="UniProtKB-EC"/>
</dbReference>
<dbReference type="Gene3D" id="2.40.10.240">
    <property type="entry name" value="QueA-like"/>
    <property type="match status" value="1"/>
</dbReference>
<evidence type="ECO:0000256" key="5">
    <source>
        <dbReference type="ARBA" id="ARBA00022679"/>
    </source>
</evidence>
<keyword evidence="7 13" id="KW-0671">Queuosine biosynthesis</keyword>
<keyword evidence="5 13" id="KW-0808">Transferase</keyword>
<keyword evidence="14" id="KW-0413">Isomerase</keyword>
<dbReference type="Proteomes" id="UP000252132">
    <property type="component" value="Unassembled WGS sequence"/>
</dbReference>
<evidence type="ECO:0000256" key="4">
    <source>
        <dbReference type="ARBA" id="ARBA00022490"/>
    </source>
</evidence>
<evidence type="ECO:0000313" key="15">
    <source>
        <dbReference type="Proteomes" id="UP000252132"/>
    </source>
</evidence>
<organism evidence="14 15">
    <name type="scientific">PS1 clade bacterium</name>
    <dbReference type="NCBI Taxonomy" id="2175152"/>
    <lineage>
        <taxon>Bacteria</taxon>
        <taxon>Pseudomonadati</taxon>
        <taxon>Pseudomonadota</taxon>
        <taxon>Alphaproteobacteria</taxon>
        <taxon>PS1 clade</taxon>
    </lineage>
</organism>
<dbReference type="AlphaFoldDB" id="A0A368DZQ9"/>
<evidence type="ECO:0000256" key="3">
    <source>
        <dbReference type="ARBA" id="ARBA00011245"/>
    </source>
</evidence>
<evidence type="ECO:0000256" key="7">
    <source>
        <dbReference type="ARBA" id="ARBA00022785"/>
    </source>
</evidence>
<protein>
    <recommendedName>
        <fullName evidence="11 13">S-adenosylmethionine:tRNA ribosyltransferase-isomerase</fullName>
        <ecNumber evidence="10 13">2.4.99.17</ecNumber>
    </recommendedName>
    <alternativeName>
        <fullName evidence="12 13">Queuosine biosynthesis protein QueA</fullName>
    </alternativeName>
</protein>
<dbReference type="NCBIfam" id="TIGR00113">
    <property type="entry name" value="queA"/>
    <property type="match status" value="1"/>
</dbReference>
<dbReference type="PANTHER" id="PTHR30307:SF0">
    <property type="entry name" value="S-ADENOSYLMETHIONINE:TRNA RIBOSYLTRANSFERASE-ISOMERASE"/>
    <property type="match status" value="1"/>
</dbReference>
<evidence type="ECO:0000256" key="11">
    <source>
        <dbReference type="ARBA" id="ARBA00069325"/>
    </source>
</evidence>
<dbReference type="FunFam" id="3.40.1780.10:FF:000001">
    <property type="entry name" value="S-adenosylmethionine:tRNA ribosyltransferase-isomerase"/>
    <property type="match status" value="1"/>
</dbReference>
<accession>A0A368DZQ9</accession>
<dbReference type="PANTHER" id="PTHR30307">
    <property type="entry name" value="S-ADENOSYLMETHIONINE:TRNA RIBOSYLTRANSFERASE-ISOMERASE"/>
    <property type="match status" value="1"/>
</dbReference>
<dbReference type="GO" id="GO:0008616">
    <property type="term" value="P:tRNA queuosine(34) biosynthetic process"/>
    <property type="evidence" value="ECO:0007669"/>
    <property type="project" value="UniProtKB-UniRule"/>
</dbReference>
<dbReference type="EMBL" id="QOQF01000017">
    <property type="protein sequence ID" value="RCL76786.1"/>
    <property type="molecule type" value="Genomic_DNA"/>
</dbReference>
<dbReference type="SUPFAM" id="SSF111337">
    <property type="entry name" value="QueA-like"/>
    <property type="match status" value="1"/>
</dbReference>
<dbReference type="UniPathway" id="UPA00392"/>
<dbReference type="Gene3D" id="3.40.1780.10">
    <property type="entry name" value="QueA-like"/>
    <property type="match status" value="1"/>
</dbReference>
<sequence>MQVEAFDFDLPDELIALRPASPRDSAKLLHVAPNGHLTDKFIRDLSSYFVKGDVLLVNDTRVIPAKLSGTRLRESVAGDTQQSGAHVELNLIERQGTSTWKCLLKPAKKVKPGDIIRFQDKEGVVYPATVLEKDQGEALIDFKLSLDKMDALLGLIGSMPLPPYIAGKRRPDEKDNQDYQTLFAEHDGAVAAPTAGLHFTPNLQAELEAMGVEICRVTLHVGAGTFLPVKVENTANHKMHAEWGEVKPEIADKLNNAKQNGHRICCVGTTSLRLLESATKKDGIIEPFADATDIFIKPSYCFRAADMLLTNFHLPKSTLFMLVSAFSGLDTMKKAYEHAVQNNYRFYSYGDACLLELADKNN</sequence>
<dbReference type="HAMAP" id="MF_00113">
    <property type="entry name" value="QueA"/>
    <property type="match status" value="1"/>
</dbReference>
<keyword evidence="4 13" id="KW-0963">Cytoplasm</keyword>
<evidence type="ECO:0000256" key="1">
    <source>
        <dbReference type="ARBA" id="ARBA00004496"/>
    </source>
</evidence>
<keyword evidence="6 13" id="KW-0949">S-adenosyl-L-methionine</keyword>
<reference evidence="14 15" key="1">
    <citation type="journal article" date="2018" name="Microbiome">
        <title>Fine metagenomic profile of the Mediterranean stratified and mixed water columns revealed by assembly and recruitment.</title>
        <authorList>
            <person name="Haro-Moreno J.M."/>
            <person name="Lopez-Perez M."/>
            <person name="De La Torre J.R."/>
            <person name="Picazo A."/>
            <person name="Camacho A."/>
            <person name="Rodriguez-Valera F."/>
        </authorList>
    </citation>
    <scope>NUCLEOTIDE SEQUENCE [LARGE SCALE GENOMIC DNA]</scope>
    <source>
        <strain evidence="14">MED-G55</strain>
    </source>
</reference>
<evidence type="ECO:0000313" key="14">
    <source>
        <dbReference type="EMBL" id="RCL76786.1"/>
    </source>
</evidence>
<evidence type="ECO:0000256" key="8">
    <source>
        <dbReference type="ARBA" id="ARBA00052751"/>
    </source>
</evidence>
<comment type="subcellular location">
    <subcellularLocation>
        <location evidence="1 13">Cytoplasm</location>
    </subcellularLocation>
</comment>
<keyword evidence="14" id="KW-0328">Glycosyltransferase</keyword>
<evidence type="ECO:0000256" key="12">
    <source>
        <dbReference type="ARBA" id="ARBA00076160"/>
    </source>
</evidence>
<dbReference type="InterPro" id="IPR003699">
    <property type="entry name" value="QueA"/>
</dbReference>
<gene>
    <name evidence="13" type="primary">queA</name>
    <name evidence="14" type="ORF">DBW69_04920</name>
</gene>
<comment type="similarity">
    <text evidence="9 13">Belongs to the QueA family.</text>
</comment>
<dbReference type="InterPro" id="IPR036100">
    <property type="entry name" value="QueA_sf"/>
</dbReference>
<evidence type="ECO:0000256" key="13">
    <source>
        <dbReference type="HAMAP-Rule" id="MF_00113"/>
    </source>
</evidence>
<comment type="pathway">
    <text evidence="2 13">tRNA modification; tRNA-queuosine biosynthesis.</text>
</comment>
<dbReference type="InterPro" id="IPR042118">
    <property type="entry name" value="QueA_dom1"/>
</dbReference>
<comment type="catalytic activity">
    <reaction evidence="8 13">
        <text>7-aminomethyl-7-carbaguanosine(34) in tRNA + S-adenosyl-L-methionine = epoxyqueuosine(34) in tRNA + adenine + L-methionine + 2 H(+)</text>
        <dbReference type="Rhea" id="RHEA:32155"/>
        <dbReference type="Rhea" id="RHEA-COMP:10342"/>
        <dbReference type="Rhea" id="RHEA-COMP:18582"/>
        <dbReference type="ChEBI" id="CHEBI:15378"/>
        <dbReference type="ChEBI" id="CHEBI:16708"/>
        <dbReference type="ChEBI" id="CHEBI:57844"/>
        <dbReference type="ChEBI" id="CHEBI:59789"/>
        <dbReference type="ChEBI" id="CHEBI:82833"/>
        <dbReference type="ChEBI" id="CHEBI:194443"/>
        <dbReference type="EC" id="2.4.99.17"/>
    </reaction>
</comment>
<dbReference type="InterPro" id="IPR042119">
    <property type="entry name" value="QueA_dom2"/>
</dbReference>
<comment type="function">
    <text evidence="13">Transfers and isomerizes the ribose moiety from AdoMet to the 7-aminomethyl group of 7-deazaguanine (preQ1-tRNA) to give epoxyqueuosine (oQ-tRNA).</text>
</comment>